<proteinExistence type="predicted"/>
<dbReference type="InterPro" id="IPR014710">
    <property type="entry name" value="RmlC-like_jellyroll"/>
</dbReference>
<accession>A0A438N0G4</accession>
<comment type="caution">
    <text evidence="1">The sequence shown here is derived from an EMBL/GenBank/DDBJ whole genome shotgun (WGS) entry which is preliminary data.</text>
</comment>
<dbReference type="AlphaFoldDB" id="A0A438N0G4"/>
<evidence type="ECO:0000313" key="1">
    <source>
        <dbReference type="EMBL" id="RVX69187.1"/>
    </source>
</evidence>
<organism evidence="1 2">
    <name type="scientific">Exophiala mesophila</name>
    <name type="common">Black yeast-like fungus</name>
    <dbReference type="NCBI Taxonomy" id="212818"/>
    <lineage>
        <taxon>Eukaryota</taxon>
        <taxon>Fungi</taxon>
        <taxon>Dikarya</taxon>
        <taxon>Ascomycota</taxon>
        <taxon>Pezizomycotina</taxon>
        <taxon>Eurotiomycetes</taxon>
        <taxon>Chaetothyriomycetidae</taxon>
        <taxon>Chaetothyriales</taxon>
        <taxon>Herpotrichiellaceae</taxon>
        <taxon>Exophiala</taxon>
    </lineage>
</organism>
<dbReference type="VEuPathDB" id="FungiDB:PV10_03274"/>
<name>A0A438N0G4_EXOME</name>
<protein>
    <recommendedName>
        <fullName evidence="3">Cupin type-1 domain-containing protein</fullName>
    </recommendedName>
</protein>
<gene>
    <name evidence="1" type="ORF">B0A52_07163</name>
</gene>
<dbReference type="Proteomes" id="UP000288859">
    <property type="component" value="Unassembled WGS sequence"/>
</dbReference>
<reference evidence="1 2" key="1">
    <citation type="submission" date="2017-03" db="EMBL/GenBank/DDBJ databases">
        <title>Genomes of endolithic fungi from Antarctica.</title>
        <authorList>
            <person name="Coleine C."/>
            <person name="Masonjones S."/>
            <person name="Stajich J.E."/>
        </authorList>
    </citation>
    <scope>NUCLEOTIDE SEQUENCE [LARGE SCALE GENOMIC DNA]</scope>
    <source>
        <strain evidence="1 2">CCFEE 6314</strain>
    </source>
</reference>
<evidence type="ECO:0000313" key="2">
    <source>
        <dbReference type="Proteomes" id="UP000288859"/>
    </source>
</evidence>
<evidence type="ECO:0008006" key="3">
    <source>
        <dbReference type="Google" id="ProtNLM"/>
    </source>
</evidence>
<dbReference type="OrthoDB" id="9976870at2759"/>
<sequence length="242" mass="27487">MANPAPKISAEEPVIAGPFSLFDNSFILEFLEPAKEREASVLMRCVYKHDHPLVKKGAGHPQSPPLHLHLQQSESFCLLSGEIGTTTGWSVTKTIHTPETTGPSNPYLIPPWEPHCFWPSVNAKEDTTMLVWAHPNPDDMDGKLDRLFFQNLLIYMSDTFEGKEKMSLSHVMLMQHVTETALIMFPKLWLLGPLRWWIPLQLQALGSAIARWSGKKPLMEKYCSKEEWESVQDRISGKPKRA</sequence>
<dbReference type="EMBL" id="NAJM01000031">
    <property type="protein sequence ID" value="RVX69187.1"/>
    <property type="molecule type" value="Genomic_DNA"/>
</dbReference>
<dbReference type="Gene3D" id="2.60.120.10">
    <property type="entry name" value="Jelly Rolls"/>
    <property type="match status" value="1"/>
</dbReference>